<dbReference type="AlphaFoldDB" id="A0A450Y8I8"/>
<dbReference type="InterPro" id="IPR027417">
    <property type="entry name" value="P-loop_NTPase"/>
</dbReference>
<evidence type="ECO:0000259" key="5">
    <source>
        <dbReference type="PROSITE" id="PS50893"/>
    </source>
</evidence>
<dbReference type="InterPro" id="IPR017871">
    <property type="entry name" value="ABC_transporter-like_CS"/>
</dbReference>
<protein>
    <submittedName>
        <fullName evidence="6">Putative ABC transport system ATP-binding protein</fullName>
    </submittedName>
</protein>
<dbReference type="SMART" id="SM00382">
    <property type="entry name" value="AAA"/>
    <property type="match status" value="1"/>
</dbReference>
<dbReference type="InterPro" id="IPR003439">
    <property type="entry name" value="ABC_transporter-like_ATP-bd"/>
</dbReference>
<sequence>MSDETGARGGALIRVEGVSKTYILGKRRVEALGDIDLSLSEGEFVAIAGPSGSGKSTLLNLLGCLDLPTSGRILLHDQNISTMGDREQAKLRNRFIGFVFQSFNLIPVLSAFENVEYPLLLLGASRRERRERVTAILEEVGLTEHASHRPDYLSGGQRQRVAIARALVTQPKLVLADEPTANLDSKTGAEIISLMRILNREHRTTFVFSTHDPRVVSQAEHVYRIEDGRLRP</sequence>
<keyword evidence="2" id="KW-0547">Nucleotide-binding</keyword>
<dbReference type="SUPFAM" id="SSF52540">
    <property type="entry name" value="P-loop containing nucleoside triphosphate hydrolases"/>
    <property type="match status" value="1"/>
</dbReference>
<dbReference type="PANTHER" id="PTHR24220:SF86">
    <property type="entry name" value="ABC TRANSPORTER ABCH.1"/>
    <property type="match status" value="1"/>
</dbReference>
<dbReference type="CDD" id="cd03255">
    <property type="entry name" value="ABC_MJ0796_LolCDE_FtsE"/>
    <property type="match status" value="1"/>
</dbReference>
<dbReference type="FunFam" id="3.40.50.300:FF:000032">
    <property type="entry name" value="Export ABC transporter ATP-binding protein"/>
    <property type="match status" value="1"/>
</dbReference>
<dbReference type="InterPro" id="IPR003593">
    <property type="entry name" value="AAA+_ATPase"/>
</dbReference>
<feature type="domain" description="ABC transporter" evidence="5">
    <location>
        <begin position="13"/>
        <end position="232"/>
    </location>
</feature>
<proteinExistence type="inferred from homology"/>
<comment type="similarity">
    <text evidence="4">Belongs to the ABC transporter superfamily. Macrolide exporter (TC 3.A.1.122) family.</text>
</comment>
<dbReference type="InterPro" id="IPR017911">
    <property type="entry name" value="MacB-like_ATP-bd"/>
</dbReference>
<evidence type="ECO:0000256" key="4">
    <source>
        <dbReference type="ARBA" id="ARBA00038388"/>
    </source>
</evidence>
<organism evidence="6">
    <name type="scientific">Candidatus Kentrum sp. TC</name>
    <dbReference type="NCBI Taxonomy" id="2126339"/>
    <lineage>
        <taxon>Bacteria</taxon>
        <taxon>Pseudomonadati</taxon>
        <taxon>Pseudomonadota</taxon>
        <taxon>Gammaproteobacteria</taxon>
        <taxon>Candidatus Kentrum</taxon>
    </lineage>
</organism>
<evidence type="ECO:0000313" key="6">
    <source>
        <dbReference type="EMBL" id="VFK37859.1"/>
    </source>
</evidence>
<evidence type="ECO:0000256" key="1">
    <source>
        <dbReference type="ARBA" id="ARBA00022448"/>
    </source>
</evidence>
<accession>A0A450Y8I8</accession>
<dbReference type="PROSITE" id="PS50893">
    <property type="entry name" value="ABC_TRANSPORTER_2"/>
    <property type="match status" value="1"/>
</dbReference>
<dbReference type="PANTHER" id="PTHR24220">
    <property type="entry name" value="IMPORT ATP-BINDING PROTEIN"/>
    <property type="match status" value="1"/>
</dbReference>
<dbReference type="GO" id="GO:0016887">
    <property type="term" value="F:ATP hydrolysis activity"/>
    <property type="evidence" value="ECO:0007669"/>
    <property type="project" value="InterPro"/>
</dbReference>
<dbReference type="GO" id="GO:0022857">
    <property type="term" value="F:transmembrane transporter activity"/>
    <property type="evidence" value="ECO:0007669"/>
    <property type="project" value="TreeGrafter"/>
</dbReference>
<gene>
    <name evidence="6" type="ORF">BECKTC1821E_GA0114239_1001122</name>
</gene>
<evidence type="ECO:0000256" key="3">
    <source>
        <dbReference type="ARBA" id="ARBA00022840"/>
    </source>
</evidence>
<keyword evidence="3 6" id="KW-0067">ATP-binding</keyword>
<keyword evidence="1" id="KW-0813">Transport</keyword>
<dbReference type="GO" id="GO:1902495">
    <property type="term" value="C:transmembrane transporter complex"/>
    <property type="evidence" value="ECO:0007669"/>
    <property type="project" value="UniProtKB-ARBA"/>
</dbReference>
<dbReference type="EMBL" id="CAADFT010000001">
    <property type="protein sequence ID" value="VFK37859.1"/>
    <property type="molecule type" value="Genomic_DNA"/>
</dbReference>
<evidence type="ECO:0000256" key="2">
    <source>
        <dbReference type="ARBA" id="ARBA00022741"/>
    </source>
</evidence>
<dbReference type="PROSITE" id="PS00211">
    <property type="entry name" value="ABC_TRANSPORTER_1"/>
    <property type="match status" value="1"/>
</dbReference>
<dbReference type="GO" id="GO:0005524">
    <property type="term" value="F:ATP binding"/>
    <property type="evidence" value="ECO:0007669"/>
    <property type="project" value="UniProtKB-KW"/>
</dbReference>
<dbReference type="Gene3D" id="3.40.50.300">
    <property type="entry name" value="P-loop containing nucleotide triphosphate hydrolases"/>
    <property type="match status" value="1"/>
</dbReference>
<dbReference type="Pfam" id="PF00005">
    <property type="entry name" value="ABC_tran"/>
    <property type="match status" value="1"/>
</dbReference>
<reference evidence="6" key="1">
    <citation type="submission" date="2019-02" db="EMBL/GenBank/DDBJ databases">
        <authorList>
            <person name="Gruber-Vodicka R. H."/>
            <person name="Seah K. B. B."/>
        </authorList>
    </citation>
    <scope>NUCLEOTIDE SEQUENCE</scope>
    <source>
        <strain evidence="6">BECK_BZ125</strain>
    </source>
</reference>
<dbReference type="GO" id="GO:0005886">
    <property type="term" value="C:plasma membrane"/>
    <property type="evidence" value="ECO:0007669"/>
    <property type="project" value="TreeGrafter"/>
</dbReference>
<dbReference type="InterPro" id="IPR015854">
    <property type="entry name" value="ABC_transpr_LolD-like"/>
</dbReference>
<name>A0A450Y8I8_9GAMM</name>